<reference evidence="8" key="1">
    <citation type="submission" date="2015-02" db="EMBL/GenBank/DDBJ databases">
        <authorList>
            <person name="Gon?alves P."/>
        </authorList>
    </citation>
    <scope>NUCLEOTIDE SEQUENCE [LARGE SCALE GENOMIC DNA]</scope>
</reference>
<organism evidence="7 8">
    <name type="scientific">Sporidiobolus salmonicolor</name>
    <name type="common">Yeast-like fungus</name>
    <name type="synonym">Sporobolomyces salmonicolor</name>
    <dbReference type="NCBI Taxonomy" id="5005"/>
    <lineage>
        <taxon>Eukaryota</taxon>
        <taxon>Fungi</taxon>
        <taxon>Dikarya</taxon>
        <taxon>Basidiomycota</taxon>
        <taxon>Pucciniomycotina</taxon>
        <taxon>Microbotryomycetes</taxon>
        <taxon>Sporidiobolales</taxon>
        <taxon>Sporidiobolaceae</taxon>
        <taxon>Sporobolomyces</taxon>
    </lineage>
</organism>
<dbReference type="PANTHER" id="PTHR22589:SF107">
    <property type="entry name" value="CHOLINE_CARNITINE ACYLTRANSFERASE DOMAIN-CONTAINING PROTEIN"/>
    <property type="match status" value="1"/>
</dbReference>
<gene>
    <name evidence="7" type="primary">SPOSA6832_03133</name>
</gene>
<evidence type="ECO:0000259" key="6">
    <source>
        <dbReference type="Pfam" id="PF00755"/>
    </source>
</evidence>
<feature type="domain" description="Choline/carnitine acyltransferase" evidence="6">
    <location>
        <begin position="24"/>
        <end position="656"/>
    </location>
</feature>
<dbReference type="GO" id="GO:0016746">
    <property type="term" value="F:acyltransferase activity"/>
    <property type="evidence" value="ECO:0007669"/>
    <property type="project" value="UniProtKB-KW"/>
</dbReference>
<dbReference type="Proteomes" id="UP000243876">
    <property type="component" value="Unassembled WGS sequence"/>
</dbReference>
<protein>
    <submittedName>
        <fullName evidence="7">SPOSA6832_03133-mRNA-1:cds</fullName>
    </submittedName>
</protein>
<evidence type="ECO:0000256" key="5">
    <source>
        <dbReference type="SAM" id="MobiDB-lite"/>
    </source>
</evidence>
<dbReference type="OrthoDB" id="240216at2759"/>
<comment type="similarity">
    <text evidence="1">Belongs to the carnitine/choline acetyltransferase family.</text>
</comment>
<dbReference type="EMBL" id="CENE01000014">
    <property type="protein sequence ID" value="CEQ41422.1"/>
    <property type="molecule type" value="Genomic_DNA"/>
</dbReference>
<dbReference type="Gene3D" id="3.30.559.10">
    <property type="entry name" value="Chloramphenicol acetyltransferase-like domain"/>
    <property type="match status" value="1"/>
</dbReference>
<feature type="region of interest" description="Disordered" evidence="5">
    <location>
        <begin position="337"/>
        <end position="365"/>
    </location>
</feature>
<evidence type="ECO:0000256" key="1">
    <source>
        <dbReference type="ARBA" id="ARBA00005232"/>
    </source>
</evidence>
<dbReference type="InterPro" id="IPR023213">
    <property type="entry name" value="CAT-like_dom_sf"/>
</dbReference>
<keyword evidence="8" id="KW-1185">Reference proteome</keyword>
<dbReference type="Pfam" id="PF00755">
    <property type="entry name" value="Carn_acyltransf"/>
    <property type="match status" value="1"/>
</dbReference>
<evidence type="ECO:0000256" key="4">
    <source>
        <dbReference type="PIRSR" id="PIRSR600542-1"/>
    </source>
</evidence>
<feature type="active site" description="Proton acceptor" evidence="4">
    <location>
        <position position="389"/>
    </location>
</feature>
<dbReference type="InterPro" id="IPR042231">
    <property type="entry name" value="Cho/carn_acyl_trans_2"/>
</dbReference>
<keyword evidence="3" id="KW-0012">Acyltransferase</keyword>
<evidence type="ECO:0000256" key="2">
    <source>
        <dbReference type="ARBA" id="ARBA00022679"/>
    </source>
</evidence>
<name>A0A0D6EN15_SPOSA</name>
<dbReference type="InterPro" id="IPR039551">
    <property type="entry name" value="Cho/carn_acyl_trans"/>
</dbReference>
<evidence type="ECO:0000313" key="8">
    <source>
        <dbReference type="Proteomes" id="UP000243876"/>
    </source>
</evidence>
<keyword evidence="2" id="KW-0808">Transferase</keyword>
<dbReference type="Gene3D" id="3.30.559.70">
    <property type="entry name" value="Choline/Carnitine o-acyltransferase, domain 2"/>
    <property type="match status" value="1"/>
</dbReference>
<dbReference type="SUPFAM" id="SSF52777">
    <property type="entry name" value="CoA-dependent acyltransferases"/>
    <property type="match status" value="2"/>
</dbReference>
<proteinExistence type="inferred from homology"/>
<evidence type="ECO:0000313" key="7">
    <source>
        <dbReference type="EMBL" id="CEQ41422.1"/>
    </source>
</evidence>
<sequence length="685" mass="76297">MFALTPYRASQPKTFTPSKALPRLPIPPLSASLEKYIRSLRPFLLQQAHQEDKGESWVDQELERRRGWARDFEKEGGLGRVLQERLKDIDRIAPHNWLDDHFWIKAAYHGWRVPLPVNSNWWLLMQDDLGIPAEVRAGAPETGQFTDWQIKRAAKVTQRLVDFKLRSFEMHQYKRPAILTIVPLLCTPVPSPGLMAELTGRAQRFWFANRVFGVTRLPQIPTDELVHSPHPHPAKHIIVMAQDHFYTLDVLTADRSQPCSPEELEQGLWAIAGDAIARGPAETSIGVLSADDRDSWTRAREHLLALSPTNRASVTQIEDSLFVLSLDAYTLRSPTFTTSYSDPSKPSPDLDAHVRNASTAGGTGRNRWWDKGVGIHVESNGRASMVGEHSPCDALIPSIVCDYALAEGVDPTSASMRGTRAEVQGPLEWVVDDRTRAAARKAEETVKTIAADSDGRMLWFDEYGAGWIKNVGKHSPDAYLQMALQLAYHKTHNSSVATYETASTRLFARGRTDVIRTFSEDSWRWVQAMREGKADPQTLYSLLTAATQSHNAATRESSTGRGIDRHFLGLRLLLRADEGESHPLFEDELFAKSQEWVLSTSGLSAGDRFFGTGFGAAYPHGYGINYLAGDRLVKFGIESKVSCAETSTETFRANLVDALREMRAVCEQGQQVAAPDSDAAGKAKL</sequence>
<evidence type="ECO:0000256" key="3">
    <source>
        <dbReference type="ARBA" id="ARBA00023315"/>
    </source>
</evidence>
<accession>A0A0D6EN15</accession>
<dbReference type="InterPro" id="IPR000542">
    <property type="entry name" value="Carn_acyl_trans"/>
</dbReference>
<dbReference type="AlphaFoldDB" id="A0A0D6EN15"/>
<dbReference type="PROSITE" id="PS00439">
    <property type="entry name" value="ACYLTRANSF_C_1"/>
    <property type="match status" value="1"/>
</dbReference>
<dbReference type="PANTHER" id="PTHR22589">
    <property type="entry name" value="CARNITINE O-ACYLTRANSFERASE"/>
    <property type="match status" value="1"/>
</dbReference>